<dbReference type="PROSITE" id="PS50885">
    <property type="entry name" value="HAMP"/>
    <property type="match status" value="1"/>
</dbReference>
<dbReference type="EMBL" id="JFKA01000007">
    <property type="protein sequence ID" value="OSQ37225.1"/>
    <property type="molecule type" value="Genomic_DNA"/>
</dbReference>
<proteinExistence type="predicted"/>
<evidence type="ECO:0000259" key="3">
    <source>
        <dbReference type="PROSITE" id="PS50885"/>
    </source>
</evidence>
<feature type="transmembrane region" description="Helical" evidence="1">
    <location>
        <begin position="98"/>
        <end position="121"/>
    </location>
</feature>
<organism evidence="4 5">
    <name type="scientific">Thalassospira mesophila</name>
    <dbReference type="NCBI Taxonomy" id="1293891"/>
    <lineage>
        <taxon>Bacteria</taxon>
        <taxon>Pseudomonadati</taxon>
        <taxon>Pseudomonadota</taxon>
        <taxon>Alphaproteobacteria</taxon>
        <taxon>Rhodospirillales</taxon>
        <taxon>Thalassospiraceae</taxon>
        <taxon>Thalassospira</taxon>
    </lineage>
</organism>
<dbReference type="SUPFAM" id="SSF158472">
    <property type="entry name" value="HAMP domain-like"/>
    <property type="match status" value="1"/>
</dbReference>
<keyword evidence="1" id="KW-0812">Transmembrane</keyword>
<dbReference type="SMART" id="SM00044">
    <property type="entry name" value="CYCc"/>
    <property type="match status" value="1"/>
</dbReference>
<evidence type="ECO:0008006" key="6">
    <source>
        <dbReference type="Google" id="ProtNLM"/>
    </source>
</evidence>
<sequence length="519" mass="56973">MQATSRNQNHWQRYVIAMAGMATIDFCFTGAYVAISGNADVLGRAIGLNIAILIILNGVGAACLFRPIAGAITCLAAGTPARLAIATRRLRRLHLYSAIWAFCVGLIYCAAAFGSGVFLITPQPEIPGAPLEIRLFAGFWFSFAYATHFAVYAYFAALDRSETVKRHMFENWQVRFYPGRATIGPRLAIVFLVLTLVSSVAILFDLTLFVDIRASQGLSTQQAVMLDVIATETAAILCLFFISRTLTRPIRFLRDAMRKISQGDFTARSPIASDDEIGQLAYEFNHMAAGLAEREQMRRAFERYVSRDVVELAMDRENRGDPRAAGELRFATVMFCDISDFTSLSENLAPQQVISLLNDYFDKVNAPIRDQGGIVLNYVGDALHAAFNILHDDPNHALHAVRAALAIRHVTRHTRFGGSHLMKTRIGIHSGPVVAGPVGSGDRIDFTIQGDTANLASRLENLNKETNTEILISKTTRDLITSADSQSHTISFIDLGTHAIRGRKSEIDLFTLGDAADPA</sequence>
<feature type="transmembrane region" description="Helical" evidence="1">
    <location>
        <begin position="14"/>
        <end position="35"/>
    </location>
</feature>
<dbReference type="PANTHER" id="PTHR43081">
    <property type="entry name" value="ADENYLATE CYCLASE, TERMINAL-DIFFERENTIATION SPECIFIC-RELATED"/>
    <property type="match status" value="1"/>
</dbReference>
<evidence type="ECO:0000313" key="5">
    <source>
        <dbReference type="Proteomes" id="UP000193391"/>
    </source>
</evidence>
<feature type="transmembrane region" description="Helical" evidence="1">
    <location>
        <begin position="41"/>
        <end position="65"/>
    </location>
</feature>
<dbReference type="GO" id="GO:0009190">
    <property type="term" value="P:cyclic nucleotide biosynthetic process"/>
    <property type="evidence" value="ECO:0007669"/>
    <property type="project" value="InterPro"/>
</dbReference>
<dbReference type="SMART" id="SM00304">
    <property type="entry name" value="HAMP"/>
    <property type="match status" value="1"/>
</dbReference>
<feature type="transmembrane region" description="Helical" evidence="1">
    <location>
        <begin position="133"/>
        <end position="158"/>
    </location>
</feature>
<dbReference type="InterPro" id="IPR001054">
    <property type="entry name" value="A/G_cyclase"/>
</dbReference>
<dbReference type="InterPro" id="IPR050697">
    <property type="entry name" value="Adenylyl/Guanylyl_Cyclase_3/4"/>
</dbReference>
<reference evidence="4 5" key="1">
    <citation type="submission" date="2014-03" db="EMBL/GenBank/DDBJ databases">
        <title>The draft genome sequence of Thalassospira mesophila JCM 18969.</title>
        <authorList>
            <person name="Lai Q."/>
            <person name="Shao Z."/>
        </authorList>
    </citation>
    <scope>NUCLEOTIDE SEQUENCE [LARGE SCALE GENOMIC DNA]</scope>
    <source>
        <strain evidence="4 5">JCM 18969</strain>
    </source>
</reference>
<dbReference type="InterPro" id="IPR029787">
    <property type="entry name" value="Nucleotide_cyclase"/>
</dbReference>
<evidence type="ECO:0000256" key="1">
    <source>
        <dbReference type="SAM" id="Phobius"/>
    </source>
</evidence>
<dbReference type="AlphaFoldDB" id="A0A1Y2L0I7"/>
<dbReference type="STRING" id="1293891.TMES_15575"/>
<dbReference type="Pfam" id="PF00211">
    <property type="entry name" value="Guanylate_cyc"/>
    <property type="match status" value="1"/>
</dbReference>
<dbReference type="CDD" id="cd07302">
    <property type="entry name" value="CHD"/>
    <property type="match status" value="1"/>
</dbReference>
<evidence type="ECO:0000313" key="4">
    <source>
        <dbReference type="EMBL" id="OSQ37225.1"/>
    </source>
</evidence>
<dbReference type="Gene3D" id="3.30.70.1230">
    <property type="entry name" value="Nucleotide cyclase"/>
    <property type="match status" value="1"/>
</dbReference>
<keyword evidence="5" id="KW-1185">Reference proteome</keyword>
<dbReference type="GO" id="GO:0035556">
    <property type="term" value="P:intracellular signal transduction"/>
    <property type="evidence" value="ECO:0007669"/>
    <property type="project" value="InterPro"/>
</dbReference>
<dbReference type="PROSITE" id="PS50125">
    <property type="entry name" value="GUANYLATE_CYCLASE_2"/>
    <property type="match status" value="1"/>
</dbReference>
<dbReference type="PANTHER" id="PTHR43081:SF1">
    <property type="entry name" value="ADENYLATE CYCLASE, TERMINAL-DIFFERENTIATION SPECIFIC"/>
    <property type="match status" value="1"/>
</dbReference>
<dbReference type="CDD" id="cd06225">
    <property type="entry name" value="HAMP"/>
    <property type="match status" value="1"/>
</dbReference>
<feature type="transmembrane region" description="Helical" evidence="1">
    <location>
        <begin position="187"/>
        <end position="210"/>
    </location>
</feature>
<evidence type="ECO:0000259" key="2">
    <source>
        <dbReference type="PROSITE" id="PS50125"/>
    </source>
</evidence>
<dbReference type="RefSeq" id="WP_085584198.1">
    <property type="nucleotide sequence ID" value="NZ_JFKA01000007.1"/>
</dbReference>
<dbReference type="GO" id="GO:0016020">
    <property type="term" value="C:membrane"/>
    <property type="evidence" value="ECO:0007669"/>
    <property type="project" value="InterPro"/>
</dbReference>
<protein>
    <recommendedName>
        <fullName evidence="6">Guanylate cyclase</fullName>
    </recommendedName>
</protein>
<name>A0A1Y2L0I7_9PROT</name>
<feature type="transmembrane region" description="Helical" evidence="1">
    <location>
        <begin position="222"/>
        <end position="242"/>
    </location>
</feature>
<dbReference type="InterPro" id="IPR003660">
    <property type="entry name" value="HAMP_dom"/>
</dbReference>
<dbReference type="SUPFAM" id="SSF55073">
    <property type="entry name" value="Nucleotide cyclase"/>
    <property type="match status" value="1"/>
</dbReference>
<dbReference type="GO" id="GO:0004016">
    <property type="term" value="F:adenylate cyclase activity"/>
    <property type="evidence" value="ECO:0007669"/>
    <property type="project" value="UniProtKB-ARBA"/>
</dbReference>
<dbReference type="Gene3D" id="6.10.340.10">
    <property type="match status" value="1"/>
</dbReference>
<dbReference type="Pfam" id="PF00672">
    <property type="entry name" value="HAMP"/>
    <property type="match status" value="1"/>
</dbReference>
<comment type="caution">
    <text evidence="4">The sequence shown here is derived from an EMBL/GenBank/DDBJ whole genome shotgun (WGS) entry which is preliminary data.</text>
</comment>
<feature type="domain" description="HAMP" evidence="3">
    <location>
        <begin position="244"/>
        <end position="296"/>
    </location>
</feature>
<keyword evidence="1" id="KW-1133">Transmembrane helix</keyword>
<dbReference type="Proteomes" id="UP000193391">
    <property type="component" value="Unassembled WGS sequence"/>
</dbReference>
<gene>
    <name evidence="4" type="ORF">TMES_15575</name>
</gene>
<dbReference type="OrthoDB" id="9762462at2"/>
<accession>A0A1Y2L0I7</accession>
<feature type="domain" description="Guanylate cyclase" evidence="2">
    <location>
        <begin position="332"/>
        <end position="460"/>
    </location>
</feature>
<keyword evidence="1" id="KW-0472">Membrane</keyword>